<accession>A0AA37GTS8</accession>
<evidence type="ECO:0000313" key="2">
    <source>
        <dbReference type="Proteomes" id="UP001055172"/>
    </source>
</evidence>
<dbReference type="AlphaFoldDB" id="A0AA37GTS8"/>
<comment type="caution">
    <text evidence="1">The sequence shown here is derived from an EMBL/GenBank/DDBJ whole genome shotgun (WGS) entry which is preliminary data.</text>
</comment>
<name>A0AA37GTS8_9PEZI</name>
<reference evidence="1 2" key="1">
    <citation type="submission" date="2021-07" db="EMBL/GenBank/DDBJ databases">
        <title>Genome data of Colletotrichum spaethianum.</title>
        <authorList>
            <person name="Utami Y.D."/>
            <person name="Hiruma K."/>
        </authorList>
    </citation>
    <scope>NUCLEOTIDE SEQUENCE [LARGE SCALE GENOMIC DNA]</scope>
    <source>
        <strain evidence="1 2">MAFF 242679</strain>
    </source>
</reference>
<dbReference type="EMBL" id="BPPX01000021">
    <property type="protein sequence ID" value="GJC86256.1"/>
    <property type="molecule type" value="Genomic_DNA"/>
</dbReference>
<keyword evidence="2" id="KW-1185">Reference proteome</keyword>
<proteinExistence type="predicted"/>
<dbReference type="Proteomes" id="UP001055172">
    <property type="component" value="Unassembled WGS sequence"/>
</dbReference>
<evidence type="ECO:0000313" key="1">
    <source>
        <dbReference type="EMBL" id="GJC86256.1"/>
    </source>
</evidence>
<sequence>MPGGWDDGGAPARSVGAQVQAAVTQLMAPSGDDRPQEWSAATLGAFYEYYKEHLRHRSSRYREMEK</sequence>
<organism evidence="1 2">
    <name type="scientific">Colletotrichum liriopes</name>
    <dbReference type="NCBI Taxonomy" id="708192"/>
    <lineage>
        <taxon>Eukaryota</taxon>
        <taxon>Fungi</taxon>
        <taxon>Dikarya</taxon>
        <taxon>Ascomycota</taxon>
        <taxon>Pezizomycotina</taxon>
        <taxon>Sordariomycetes</taxon>
        <taxon>Hypocreomycetidae</taxon>
        <taxon>Glomerellales</taxon>
        <taxon>Glomerellaceae</taxon>
        <taxon>Colletotrichum</taxon>
        <taxon>Colletotrichum spaethianum species complex</taxon>
    </lineage>
</organism>
<protein>
    <submittedName>
        <fullName evidence="1">Uncharacterized protein</fullName>
    </submittedName>
</protein>
<gene>
    <name evidence="1" type="ORF">ColLi_09094</name>
</gene>